<organism evidence="6 7">
    <name type="scientific">Haloarcula hispanica</name>
    <dbReference type="NCBI Taxonomy" id="51589"/>
    <lineage>
        <taxon>Archaea</taxon>
        <taxon>Methanobacteriati</taxon>
        <taxon>Methanobacteriota</taxon>
        <taxon>Stenosarchaea group</taxon>
        <taxon>Halobacteria</taxon>
        <taxon>Halobacteriales</taxon>
        <taxon>Haloarculaceae</taxon>
        <taxon>Haloarcula</taxon>
    </lineage>
</organism>
<dbReference type="GO" id="GO:0002128">
    <property type="term" value="P:tRNA nucleoside ribose methylation"/>
    <property type="evidence" value="ECO:0007669"/>
    <property type="project" value="TreeGrafter"/>
</dbReference>
<dbReference type="AlphaFoldDB" id="A0A482T798"/>
<evidence type="ECO:0000256" key="3">
    <source>
        <dbReference type="ARBA" id="ARBA00022679"/>
    </source>
</evidence>
<dbReference type="Gene3D" id="3.40.1280.10">
    <property type="match status" value="1"/>
</dbReference>
<evidence type="ECO:0000313" key="7">
    <source>
        <dbReference type="Proteomes" id="UP000293535"/>
    </source>
</evidence>
<dbReference type="Gene3D" id="1.10.8.590">
    <property type="match status" value="1"/>
</dbReference>
<gene>
    <name evidence="6" type="ORF">ELS20_01265</name>
</gene>
<dbReference type="InterPro" id="IPR001537">
    <property type="entry name" value="SpoU_MeTrfase"/>
</dbReference>
<dbReference type="GO" id="GO:0003723">
    <property type="term" value="F:RNA binding"/>
    <property type="evidence" value="ECO:0007669"/>
    <property type="project" value="InterPro"/>
</dbReference>
<dbReference type="RefSeq" id="WP_129754858.1">
    <property type="nucleotide sequence ID" value="NZ_CABITY010000002.1"/>
</dbReference>
<feature type="domain" description="tRNA/rRNA methyltransferase SpoU type" evidence="5">
    <location>
        <begin position="2"/>
        <end position="154"/>
    </location>
</feature>
<proteinExistence type="inferred from homology"/>
<comment type="similarity">
    <text evidence="1">Belongs to the class IV-like SAM-binding methyltransferase superfamily. RNA methyltransferase TrmH family.</text>
</comment>
<dbReference type="NCBIfam" id="TIGR00050">
    <property type="entry name" value="rRNA_methyl_1"/>
    <property type="match status" value="1"/>
</dbReference>
<protein>
    <submittedName>
        <fullName evidence="6">RNA methyltransferase</fullName>
    </submittedName>
</protein>
<keyword evidence="4" id="KW-0949">S-adenosyl-L-methionine</keyword>
<evidence type="ECO:0000256" key="1">
    <source>
        <dbReference type="ARBA" id="ARBA00007228"/>
    </source>
</evidence>
<comment type="caution">
    <text evidence="6">The sequence shown here is derived from an EMBL/GenBank/DDBJ whole genome shotgun (WGS) entry which is preliminary data.</text>
</comment>
<dbReference type="Proteomes" id="UP000293535">
    <property type="component" value="Unassembled WGS sequence"/>
</dbReference>
<dbReference type="CDD" id="cd18093">
    <property type="entry name" value="SpoU-like_TrmJ"/>
    <property type="match status" value="1"/>
</dbReference>
<evidence type="ECO:0000259" key="5">
    <source>
        <dbReference type="Pfam" id="PF00588"/>
    </source>
</evidence>
<dbReference type="PANTHER" id="PTHR42786">
    <property type="entry name" value="TRNA/RRNA METHYLTRANSFERASE"/>
    <property type="match status" value="1"/>
</dbReference>
<dbReference type="GeneID" id="99237729"/>
<dbReference type="GO" id="GO:0008173">
    <property type="term" value="F:RNA methyltransferase activity"/>
    <property type="evidence" value="ECO:0007669"/>
    <property type="project" value="InterPro"/>
</dbReference>
<accession>A0A482T798</accession>
<dbReference type="PANTHER" id="PTHR42786:SF2">
    <property type="entry name" value="TRNA (CYTIDINE_URIDINE-2'-O-)-METHYLTRANSFERASE TRMJ"/>
    <property type="match status" value="1"/>
</dbReference>
<dbReference type="InterPro" id="IPR004384">
    <property type="entry name" value="RNA_MeTrfase_TrmJ/LasT"/>
</dbReference>
<dbReference type="SUPFAM" id="SSF75217">
    <property type="entry name" value="alpha/beta knot"/>
    <property type="match status" value="1"/>
</dbReference>
<keyword evidence="2 6" id="KW-0489">Methyltransferase</keyword>
<dbReference type="GO" id="GO:0005829">
    <property type="term" value="C:cytosol"/>
    <property type="evidence" value="ECO:0007669"/>
    <property type="project" value="TreeGrafter"/>
</dbReference>
<keyword evidence="3 6" id="KW-0808">Transferase</keyword>
<dbReference type="PIRSF" id="PIRSF004808">
    <property type="entry name" value="LasT"/>
    <property type="match status" value="1"/>
</dbReference>
<dbReference type="InterPro" id="IPR029028">
    <property type="entry name" value="Alpha/beta_knot_MTases"/>
</dbReference>
<dbReference type="EMBL" id="RZIG01000002">
    <property type="protein sequence ID" value="RYJ08807.1"/>
    <property type="molecule type" value="Genomic_DNA"/>
</dbReference>
<dbReference type="InterPro" id="IPR029026">
    <property type="entry name" value="tRNA_m1G_MTases_N"/>
</dbReference>
<dbReference type="Pfam" id="PF00588">
    <property type="entry name" value="SpoU_methylase"/>
    <property type="match status" value="1"/>
</dbReference>
<evidence type="ECO:0000256" key="4">
    <source>
        <dbReference type="ARBA" id="ARBA00022691"/>
    </source>
</evidence>
<reference evidence="6 7" key="1">
    <citation type="submission" date="2018-12" db="EMBL/GenBank/DDBJ databases">
        <title>Draft genome sequence of Haloarcula hispinica strain 18.1, an halophilic archaeon isolated from Chott El Jerid of Southern Tunisia.</title>
        <authorList>
            <person name="Najjari A."/>
            <person name="Ben Dhia O."/>
            <person name="Ferjani R."/>
            <person name="Mahjoubi M."/>
            <person name="Sghaier H."/>
            <person name="Elshahed M."/>
            <person name="Ouzari H.I."/>
            <person name="Cherid A."/>
            <person name="Youssef N."/>
        </authorList>
    </citation>
    <scope>NUCLEOTIDE SEQUENCE [LARGE SCALE GENOMIC DNA]</scope>
    <source>
        <strain evidence="6 7">18.1</strain>
    </source>
</reference>
<evidence type="ECO:0000256" key="2">
    <source>
        <dbReference type="ARBA" id="ARBA00022603"/>
    </source>
</evidence>
<evidence type="ECO:0000313" key="6">
    <source>
        <dbReference type="EMBL" id="RYJ08807.1"/>
    </source>
</evidence>
<sequence length="241" mass="26541">MISVAVVDAETPGNVGTIARSMKNFGLSELLLVDPPELDPDGEAYGFAGQARDDILPNARTVTFDEIVENYHTVACTATTNEDPANHVRYPATTPADLADSLQDVEGDICVVFGRERVGLSNDELARLDVICSIPASASYPVLNLGQAATIVLYELRELTVAETQHPEELHTLAETPAVEGLHEEFDRFLGAIGHPEEKQHKARRLFRRVLGRAQPTGRETKTLRGLFRQARQRIERAEDD</sequence>
<name>A0A482T798_HALHI</name>